<evidence type="ECO:0000313" key="2">
    <source>
        <dbReference type="EMBL" id="MBI5170126.1"/>
    </source>
</evidence>
<feature type="domain" description="CoA-binding" evidence="1">
    <location>
        <begin position="15"/>
        <end position="114"/>
    </location>
</feature>
<accession>A0A933W9N2</accession>
<dbReference type="Gene3D" id="3.40.50.720">
    <property type="entry name" value="NAD(P)-binding Rossmann-like Domain"/>
    <property type="match status" value="1"/>
</dbReference>
<evidence type="ECO:0000259" key="1">
    <source>
        <dbReference type="SMART" id="SM00881"/>
    </source>
</evidence>
<gene>
    <name evidence="2" type="ORF">HZA61_11600</name>
</gene>
<reference evidence="2" key="1">
    <citation type="submission" date="2020-07" db="EMBL/GenBank/DDBJ databases">
        <title>Huge and variable diversity of episymbiotic CPR bacteria and DPANN archaea in groundwater ecosystems.</title>
        <authorList>
            <person name="He C.Y."/>
            <person name="Keren R."/>
            <person name="Whittaker M."/>
            <person name="Farag I.F."/>
            <person name="Doudna J."/>
            <person name="Cate J.H.D."/>
            <person name="Banfield J.F."/>
        </authorList>
    </citation>
    <scope>NUCLEOTIDE SEQUENCE</scope>
    <source>
        <strain evidence="2">NC_groundwater_1813_Pr3_B-0.1um_71_17</strain>
    </source>
</reference>
<dbReference type="AlphaFoldDB" id="A0A933W9N2"/>
<dbReference type="Pfam" id="PF13380">
    <property type="entry name" value="CoA_binding_2"/>
    <property type="match status" value="1"/>
</dbReference>
<organism evidence="2 3">
    <name type="scientific">Eiseniibacteriota bacterium</name>
    <dbReference type="NCBI Taxonomy" id="2212470"/>
    <lineage>
        <taxon>Bacteria</taxon>
        <taxon>Candidatus Eiseniibacteriota</taxon>
    </lineage>
</organism>
<sequence length="146" mass="15895">MRGTLFTTEAEFAEVIRGMRTVGVYGIKDGKRPDAPAYTIPAMLAEQGYEIVGINPTLAEALGRPVHPTLAALGRRVDVLDVFRRSDAIPELADELLALPEAQRPGTVWLQSGIRHDDSARRLVEAGMNVVQDACLGVLARRHGPR</sequence>
<dbReference type="EMBL" id="JACRIW010000081">
    <property type="protein sequence ID" value="MBI5170126.1"/>
    <property type="molecule type" value="Genomic_DNA"/>
</dbReference>
<dbReference type="SMART" id="SM00881">
    <property type="entry name" value="CoA_binding"/>
    <property type="match status" value="1"/>
</dbReference>
<evidence type="ECO:0000313" key="3">
    <source>
        <dbReference type="Proteomes" id="UP000696931"/>
    </source>
</evidence>
<comment type="caution">
    <text evidence="2">The sequence shown here is derived from an EMBL/GenBank/DDBJ whole genome shotgun (WGS) entry which is preliminary data.</text>
</comment>
<dbReference type="PANTHER" id="PTHR33303:SF2">
    <property type="entry name" value="COA-BINDING DOMAIN-CONTAINING PROTEIN"/>
    <property type="match status" value="1"/>
</dbReference>
<protein>
    <submittedName>
        <fullName evidence="2">CoA-binding protein</fullName>
    </submittedName>
</protein>
<dbReference type="SUPFAM" id="SSF51735">
    <property type="entry name" value="NAD(P)-binding Rossmann-fold domains"/>
    <property type="match status" value="1"/>
</dbReference>
<dbReference type="InterPro" id="IPR036291">
    <property type="entry name" value="NAD(P)-bd_dom_sf"/>
</dbReference>
<name>A0A933W9N2_UNCEI</name>
<proteinExistence type="predicted"/>
<dbReference type="Proteomes" id="UP000696931">
    <property type="component" value="Unassembled WGS sequence"/>
</dbReference>
<dbReference type="InterPro" id="IPR003781">
    <property type="entry name" value="CoA-bd"/>
</dbReference>
<dbReference type="PANTHER" id="PTHR33303">
    <property type="entry name" value="CYTOPLASMIC PROTEIN-RELATED"/>
    <property type="match status" value="1"/>
</dbReference>